<evidence type="ECO:0000313" key="2">
    <source>
        <dbReference type="Proteomes" id="UP000222542"/>
    </source>
</evidence>
<reference evidence="1 2" key="2">
    <citation type="journal article" date="2017" name="Genome Biol.">
        <title>New reference genome sequences of hot pepper reveal the massive evolution of plant disease-resistance genes by retroduplication.</title>
        <authorList>
            <person name="Kim S."/>
            <person name="Park J."/>
            <person name="Yeom S.I."/>
            <person name="Kim Y.M."/>
            <person name="Seo E."/>
            <person name="Kim K.T."/>
            <person name="Kim M.S."/>
            <person name="Lee J.M."/>
            <person name="Cheong K."/>
            <person name="Shin H.S."/>
            <person name="Kim S.B."/>
            <person name="Han K."/>
            <person name="Lee J."/>
            <person name="Park M."/>
            <person name="Lee H.A."/>
            <person name="Lee H.Y."/>
            <person name="Lee Y."/>
            <person name="Oh S."/>
            <person name="Lee J.H."/>
            <person name="Choi E."/>
            <person name="Choi E."/>
            <person name="Lee S.E."/>
            <person name="Jeon J."/>
            <person name="Kim H."/>
            <person name="Choi G."/>
            <person name="Song H."/>
            <person name="Lee J."/>
            <person name="Lee S.C."/>
            <person name="Kwon J.K."/>
            <person name="Lee H.Y."/>
            <person name="Koo N."/>
            <person name="Hong Y."/>
            <person name="Kim R.W."/>
            <person name="Kang W.H."/>
            <person name="Huh J.H."/>
            <person name="Kang B.C."/>
            <person name="Yang T.J."/>
            <person name="Lee Y.H."/>
            <person name="Bennetzen J.L."/>
            <person name="Choi D."/>
        </authorList>
    </citation>
    <scope>NUCLEOTIDE SEQUENCE [LARGE SCALE GENOMIC DNA]</scope>
    <source>
        <strain evidence="2">cv. CM334</strain>
    </source>
</reference>
<reference evidence="1 2" key="1">
    <citation type="journal article" date="2014" name="Nat. Genet.">
        <title>Genome sequence of the hot pepper provides insights into the evolution of pungency in Capsicum species.</title>
        <authorList>
            <person name="Kim S."/>
            <person name="Park M."/>
            <person name="Yeom S.I."/>
            <person name="Kim Y.M."/>
            <person name="Lee J.M."/>
            <person name="Lee H.A."/>
            <person name="Seo E."/>
            <person name="Choi J."/>
            <person name="Cheong K."/>
            <person name="Kim K.T."/>
            <person name="Jung K."/>
            <person name="Lee G.W."/>
            <person name="Oh S.K."/>
            <person name="Bae C."/>
            <person name="Kim S.B."/>
            <person name="Lee H.Y."/>
            <person name="Kim S.Y."/>
            <person name="Kim M.S."/>
            <person name="Kang B.C."/>
            <person name="Jo Y.D."/>
            <person name="Yang H.B."/>
            <person name="Jeong H.J."/>
            <person name="Kang W.H."/>
            <person name="Kwon J.K."/>
            <person name="Shin C."/>
            <person name="Lim J.Y."/>
            <person name="Park J.H."/>
            <person name="Huh J.H."/>
            <person name="Kim J.S."/>
            <person name="Kim B.D."/>
            <person name="Cohen O."/>
            <person name="Paran I."/>
            <person name="Suh M.C."/>
            <person name="Lee S.B."/>
            <person name="Kim Y.K."/>
            <person name="Shin Y."/>
            <person name="Noh S.J."/>
            <person name="Park J."/>
            <person name="Seo Y.S."/>
            <person name="Kwon S.Y."/>
            <person name="Kim H.A."/>
            <person name="Park J.M."/>
            <person name="Kim H.J."/>
            <person name="Choi S.B."/>
            <person name="Bosland P.W."/>
            <person name="Reeves G."/>
            <person name="Jo S.H."/>
            <person name="Lee B.W."/>
            <person name="Cho H.T."/>
            <person name="Choi H.S."/>
            <person name="Lee M.S."/>
            <person name="Yu Y."/>
            <person name="Do Choi Y."/>
            <person name="Park B.S."/>
            <person name="van Deynze A."/>
            <person name="Ashrafi H."/>
            <person name="Hill T."/>
            <person name="Kim W.T."/>
            <person name="Pai H.S."/>
            <person name="Ahn H.K."/>
            <person name="Yeam I."/>
            <person name="Giovannoni J.J."/>
            <person name="Rose J.K."/>
            <person name="Sorensen I."/>
            <person name="Lee S.J."/>
            <person name="Kim R.W."/>
            <person name="Choi I.Y."/>
            <person name="Choi B.S."/>
            <person name="Lim J.S."/>
            <person name="Lee Y.H."/>
            <person name="Choi D."/>
        </authorList>
    </citation>
    <scope>NUCLEOTIDE SEQUENCE [LARGE SCALE GENOMIC DNA]</scope>
    <source>
        <strain evidence="2">cv. CM334</strain>
    </source>
</reference>
<dbReference type="Gramene" id="PHT93300">
    <property type="protein sequence ID" value="PHT93300"/>
    <property type="gene ID" value="T459_01182"/>
</dbReference>
<comment type="caution">
    <text evidence="1">The sequence shown here is derived from an EMBL/GenBank/DDBJ whole genome shotgun (WGS) entry which is preliminary data.</text>
</comment>
<accession>A0A2G3AGG6</accession>
<dbReference type="Proteomes" id="UP000222542">
    <property type="component" value="Unassembled WGS sequence"/>
</dbReference>
<dbReference type="EMBL" id="AYRZ02000001">
    <property type="protein sequence ID" value="PHT93300.1"/>
    <property type="molecule type" value="Genomic_DNA"/>
</dbReference>
<gene>
    <name evidence="1" type="ORF">T459_01182</name>
</gene>
<evidence type="ECO:0000313" key="1">
    <source>
        <dbReference type="EMBL" id="PHT93300.1"/>
    </source>
</evidence>
<sequence>MNKRSFKYAWVLDKQKADRMNATSPKYSKARYDKIMKEVSSYLKKDVYKIGGIGIVLVGCVETGVVKPVNLVVSFEKMCRVKARLLDMDIYVPSITLIMCLQGKLELSNSDALTIFILVSTCPIL</sequence>
<protein>
    <submittedName>
        <fullName evidence="1">Uncharacterized protein</fullName>
    </submittedName>
</protein>
<organism evidence="1 2">
    <name type="scientific">Capsicum annuum</name>
    <name type="common">Capsicum pepper</name>
    <dbReference type="NCBI Taxonomy" id="4072"/>
    <lineage>
        <taxon>Eukaryota</taxon>
        <taxon>Viridiplantae</taxon>
        <taxon>Streptophyta</taxon>
        <taxon>Embryophyta</taxon>
        <taxon>Tracheophyta</taxon>
        <taxon>Spermatophyta</taxon>
        <taxon>Magnoliopsida</taxon>
        <taxon>eudicotyledons</taxon>
        <taxon>Gunneridae</taxon>
        <taxon>Pentapetalae</taxon>
        <taxon>asterids</taxon>
        <taxon>lamiids</taxon>
        <taxon>Solanales</taxon>
        <taxon>Solanaceae</taxon>
        <taxon>Solanoideae</taxon>
        <taxon>Capsiceae</taxon>
        <taxon>Capsicum</taxon>
    </lineage>
</organism>
<keyword evidence="2" id="KW-1185">Reference proteome</keyword>
<dbReference type="AlphaFoldDB" id="A0A2G3AGG6"/>
<name>A0A2G3AGG6_CAPAN</name>
<proteinExistence type="predicted"/>
<dbReference type="STRING" id="4072.A0A2G3AGG6"/>